<evidence type="ECO:0000313" key="3">
    <source>
        <dbReference type="Proteomes" id="UP000664317"/>
    </source>
</evidence>
<organism evidence="2 3">
    <name type="scientific">Algoriphagus oliviformis</name>
    <dbReference type="NCBI Taxonomy" id="2811231"/>
    <lineage>
        <taxon>Bacteria</taxon>
        <taxon>Pseudomonadati</taxon>
        <taxon>Bacteroidota</taxon>
        <taxon>Cytophagia</taxon>
        <taxon>Cytophagales</taxon>
        <taxon>Cyclobacteriaceae</taxon>
        <taxon>Algoriphagus</taxon>
    </lineage>
</organism>
<evidence type="ECO:0000256" key="1">
    <source>
        <dbReference type="SAM" id="SignalP"/>
    </source>
</evidence>
<feature type="chain" id="PRO_5047407876" evidence="1">
    <location>
        <begin position="21"/>
        <end position="550"/>
    </location>
</feature>
<sequence length="550" mass="60313">MTRLLLFTLALFLFLTQAKSQTTPVLERKMDFSAQDERLDLFLKRLSQEAGCVFSYSPSVLDVTGSVSGTFSDRPLREILETVFEGKVQLKSKGVYVILTPKPESDKEVTISGYVVDESGKGIRDATVYDPITLKSSTTDEFGYFQFEVKNPATENFELIVNKKDYSDTLLLDDSGNSFQKILLKSEDIGKSLAEPMKNFWMWTKNSVGFTNSENVRDTIHRGFQFSVIPFVGTNHKLSGSVVNDYSLNLLGGFSGGTNKAELGGMFNIDRGDVGVVQVAGIFNQVGGQTRGLQLAGVVNSTLDSVKAAQISGVANFTTGQVKGFQLAGVLNLATKNVQGTQIAGVANYTHRDITGAQVSAVLNIARNVTGSQVALFNYSDSTSGAPVGLISIVRKGYHKLEVGADEMLPLNISIRTGTRAFYNMLFAGMRPEQADSTTWAFGYGVGFSPRLGRKTYLNVEFSSQQLNKGNVAAVNLVNRAYLGFDWQTTKGFGLYAGPSLNWRVYESSYTEHPETFTYAEPKILSEKTYPVEDLASQLWFGVRAGVRFF</sequence>
<dbReference type="Proteomes" id="UP000664317">
    <property type="component" value="Unassembled WGS sequence"/>
</dbReference>
<gene>
    <name evidence="2" type="ORF">J0A68_10875</name>
</gene>
<dbReference type="SUPFAM" id="SSF49464">
    <property type="entry name" value="Carboxypeptidase regulatory domain-like"/>
    <property type="match status" value="1"/>
</dbReference>
<accession>A0ABS3C302</accession>
<keyword evidence="3" id="KW-1185">Reference proteome</keyword>
<proteinExistence type="predicted"/>
<name>A0ABS3C302_9BACT</name>
<reference evidence="2 3" key="1">
    <citation type="submission" date="2021-03" db="EMBL/GenBank/DDBJ databases">
        <title>novel species isolated from a fishpond in China.</title>
        <authorList>
            <person name="Lu H."/>
            <person name="Cai Z."/>
        </authorList>
    </citation>
    <scope>NUCLEOTIDE SEQUENCE [LARGE SCALE GENOMIC DNA]</scope>
    <source>
        <strain evidence="2 3">H41</strain>
    </source>
</reference>
<keyword evidence="1" id="KW-0732">Signal</keyword>
<dbReference type="RefSeq" id="WP_206578244.1">
    <property type="nucleotide sequence ID" value="NZ_JAFKCT010000004.1"/>
</dbReference>
<dbReference type="InterPro" id="IPR008969">
    <property type="entry name" value="CarboxyPept-like_regulatory"/>
</dbReference>
<comment type="caution">
    <text evidence="2">The sequence shown here is derived from an EMBL/GenBank/DDBJ whole genome shotgun (WGS) entry which is preliminary data.</text>
</comment>
<feature type="signal peptide" evidence="1">
    <location>
        <begin position="1"/>
        <end position="20"/>
    </location>
</feature>
<protein>
    <submittedName>
        <fullName evidence="2">Carboxypeptidase regulatory-like domain-containing protein</fullName>
    </submittedName>
</protein>
<dbReference type="EMBL" id="JAFKCT010000004">
    <property type="protein sequence ID" value="MBN7811461.1"/>
    <property type="molecule type" value="Genomic_DNA"/>
</dbReference>
<dbReference type="Gene3D" id="2.60.40.1120">
    <property type="entry name" value="Carboxypeptidase-like, regulatory domain"/>
    <property type="match status" value="1"/>
</dbReference>
<evidence type="ECO:0000313" key="2">
    <source>
        <dbReference type="EMBL" id="MBN7811461.1"/>
    </source>
</evidence>